<accession>A0AAP0DVJ3</accession>
<dbReference type="InterPro" id="IPR036020">
    <property type="entry name" value="WW_dom_sf"/>
</dbReference>
<proteinExistence type="predicted"/>
<dbReference type="PROSITE" id="PS50020">
    <property type="entry name" value="WW_DOMAIN_2"/>
    <property type="match status" value="1"/>
</dbReference>
<evidence type="ECO:0000313" key="4">
    <source>
        <dbReference type="Proteomes" id="UP001408789"/>
    </source>
</evidence>
<protein>
    <recommendedName>
        <fullName evidence="2">WW domain-containing protein</fullName>
    </recommendedName>
</protein>
<dbReference type="Pfam" id="PF00397">
    <property type="entry name" value="WW"/>
    <property type="match status" value="1"/>
</dbReference>
<dbReference type="Proteomes" id="UP001408789">
    <property type="component" value="Unassembled WGS sequence"/>
</dbReference>
<feature type="region of interest" description="Disordered" evidence="1">
    <location>
        <begin position="51"/>
        <end position="103"/>
    </location>
</feature>
<sequence>MAAEGATPDSLGPRYAPPDPTLPEPWKGLIDGSSGVMYYWNSETNITQYEKPSAVPSALKPVSAPISRTEQPNDVSGQQAPQQGNNMPQSFQGVSTEQSHGYQFQHHQPMHYVGYQQRPPNMMQPHQHLHQTSDVNSLQTPPAQYGGSQFNMQQPSSFGQLQQSSVDNQQYGPNFHNKMGQQPNVPPVGPQMGFEDNPPGRGGNDGYFNAKNGVPAMVPHQPKLAAIPMARPLLEINSAGLVHQNVTSTFPGGPISHNTYAQATGGPPLMNNTMMRANSAVIASPDAMAISSADIYRQKHDVTATGDNVPAPFMSFESTGFPPELLREVRYLFQKGAHVVRCHAIHTFILS</sequence>
<dbReference type="PROSITE" id="PS01159">
    <property type="entry name" value="WW_DOMAIN_1"/>
    <property type="match status" value="1"/>
</dbReference>
<dbReference type="Gene3D" id="2.20.70.10">
    <property type="match status" value="1"/>
</dbReference>
<name>A0AAP0DVJ3_9ASTR</name>
<feature type="compositionally biased region" description="Polar residues" evidence="1">
    <location>
        <begin position="66"/>
        <end position="103"/>
    </location>
</feature>
<dbReference type="CDD" id="cd00201">
    <property type="entry name" value="WW"/>
    <property type="match status" value="1"/>
</dbReference>
<gene>
    <name evidence="3" type="ORF">SSX86_001763</name>
</gene>
<reference evidence="3 4" key="1">
    <citation type="submission" date="2024-04" db="EMBL/GenBank/DDBJ databases">
        <title>The reference genome of an endangered Asteraceae, Deinandra increscens subsp. villosa, native to the Central Coast of California.</title>
        <authorList>
            <person name="Guilliams M."/>
            <person name="Hasenstab-Lehman K."/>
            <person name="Meyer R."/>
            <person name="Mcevoy S."/>
        </authorList>
    </citation>
    <scope>NUCLEOTIDE SEQUENCE [LARGE SCALE GENOMIC DNA]</scope>
    <source>
        <tissue evidence="3">Leaf</tissue>
    </source>
</reference>
<dbReference type="SMART" id="SM00456">
    <property type="entry name" value="WW"/>
    <property type="match status" value="1"/>
</dbReference>
<dbReference type="AlphaFoldDB" id="A0AAP0DVJ3"/>
<feature type="domain" description="WW" evidence="2">
    <location>
        <begin position="20"/>
        <end position="54"/>
    </location>
</feature>
<dbReference type="InterPro" id="IPR001202">
    <property type="entry name" value="WW_dom"/>
</dbReference>
<organism evidence="3 4">
    <name type="scientific">Deinandra increscens subsp. villosa</name>
    <dbReference type="NCBI Taxonomy" id="3103831"/>
    <lineage>
        <taxon>Eukaryota</taxon>
        <taxon>Viridiplantae</taxon>
        <taxon>Streptophyta</taxon>
        <taxon>Embryophyta</taxon>
        <taxon>Tracheophyta</taxon>
        <taxon>Spermatophyta</taxon>
        <taxon>Magnoliopsida</taxon>
        <taxon>eudicotyledons</taxon>
        <taxon>Gunneridae</taxon>
        <taxon>Pentapetalae</taxon>
        <taxon>asterids</taxon>
        <taxon>campanulids</taxon>
        <taxon>Asterales</taxon>
        <taxon>Asteraceae</taxon>
        <taxon>Asteroideae</taxon>
        <taxon>Heliantheae alliance</taxon>
        <taxon>Madieae</taxon>
        <taxon>Madiinae</taxon>
        <taxon>Deinandra</taxon>
    </lineage>
</organism>
<evidence type="ECO:0000259" key="2">
    <source>
        <dbReference type="PROSITE" id="PS50020"/>
    </source>
</evidence>
<keyword evidence="4" id="KW-1185">Reference proteome</keyword>
<comment type="caution">
    <text evidence="3">The sequence shown here is derived from an EMBL/GenBank/DDBJ whole genome shotgun (WGS) entry which is preliminary data.</text>
</comment>
<feature type="region of interest" description="Disordered" evidence="1">
    <location>
        <begin position="1"/>
        <end position="28"/>
    </location>
</feature>
<dbReference type="EMBL" id="JBCNJP010000003">
    <property type="protein sequence ID" value="KAK9080088.1"/>
    <property type="molecule type" value="Genomic_DNA"/>
</dbReference>
<evidence type="ECO:0000313" key="3">
    <source>
        <dbReference type="EMBL" id="KAK9080088.1"/>
    </source>
</evidence>
<evidence type="ECO:0000256" key="1">
    <source>
        <dbReference type="SAM" id="MobiDB-lite"/>
    </source>
</evidence>
<dbReference type="SUPFAM" id="SSF51045">
    <property type="entry name" value="WW domain"/>
    <property type="match status" value="1"/>
</dbReference>